<dbReference type="PANTHER" id="PTHR43479">
    <property type="entry name" value="ACREF/ENVCD OPERON REPRESSOR-RELATED"/>
    <property type="match status" value="1"/>
</dbReference>
<sequence>MGERVNQSELILDAAYRCVTEKGYANISLRDIAKEANVALSQLHYYFGSKKKLFQEIIKRMIKKYTTELEKQLVLKKGQSDKKNIAYAFNFIKEVINHNPEFFKILFDLSGLALKSETFKLLLSDLLDYLSSIIKECIDETSCIKEGFKKFSSNTLSRFILGTVIGVAFEYTLDSSKNKDILESIDALSVIFQ</sequence>
<evidence type="ECO:0000313" key="5">
    <source>
        <dbReference type="Proteomes" id="UP001144256"/>
    </source>
</evidence>
<organism evidence="4 5">
    <name type="scientific">Vallitalea longa</name>
    <dbReference type="NCBI Taxonomy" id="2936439"/>
    <lineage>
        <taxon>Bacteria</taxon>
        <taxon>Bacillati</taxon>
        <taxon>Bacillota</taxon>
        <taxon>Clostridia</taxon>
        <taxon>Lachnospirales</taxon>
        <taxon>Vallitaleaceae</taxon>
        <taxon>Vallitalea</taxon>
    </lineage>
</organism>
<dbReference type="Pfam" id="PF00440">
    <property type="entry name" value="TetR_N"/>
    <property type="match status" value="1"/>
</dbReference>
<evidence type="ECO:0000313" key="4">
    <source>
        <dbReference type="EMBL" id="GKX29700.1"/>
    </source>
</evidence>
<dbReference type="InterPro" id="IPR009057">
    <property type="entry name" value="Homeodomain-like_sf"/>
</dbReference>
<dbReference type="SUPFAM" id="SSF46689">
    <property type="entry name" value="Homeodomain-like"/>
    <property type="match status" value="1"/>
</dbReference>
<accession>A0A9W6DEN2</accession>
<dbReference type="InterPro" id="IPR001647">
    <property type="entry name" value="HTH_TetR"/>
</dbReference>
<evidence type="ECO:0000256" key="1">
    <source>
        <dbReference type="ARBA" id="ARBA00023125"/>
    </source>
</evidence>
<gene>
    <name evidence="4" type="ORF">SH1V18_21800</name>
</gene>
<keyword evidence="1 2" id="KW-0238">DNA-binding</keyword>
<dbReference type="PRINTS" id="PR00455">
    <property type="entry name" value="HTHTETR"/>
</dbReference>
<protein>
    <submittedName>
        <fullName evidence="4">AcrR family transcriptional regulator</fullName>
    </submittedName>
</protein>
<name>A0A9W6DEN2_9FIRM</name>
<dbReference type="EMBL" id="BRLB01000005">
    <property type="protein sequence ID" value="GKX29700.1"/>
    <property type="molecule type" value="Genomic_DNA"/>
</dbReference>
<dbReference type="Proteomes" id="UP001144256">
    <property type="component" value="Unassembled WGS sequence"/>
</dbReference>
<dbReference type="RefSeq" id="WP_281815312.1">
    <property type="nucleotide sequence ID" value="NZ_BRLB01000005.1"/>
</dbReference>
<dbReference type="InterPro" id="IPR050624">
    <property type="entry name" value="HTH-type_Tx_Regulator"/>
</dbReference>
<dbReference type="GO" id="GO:0003677">
    <property type="term" value="F:DNA binding"/>
    <property type="evidence" value="ECO:0007669"/>
    <property type="project" value="UniProtKB-UniRule"/>
</dbReference>
<dbReference type="PROSITE" id="PS50977">
    <property type="entry name" value="HTH_TETR_2"/>
    <property type="match status" value="1"/>
</dbReference>
<evidence type="ECO:0000256" key="2">
    <source>
        <dbReference type="PROSITE-ProRule" id="PRU00335"/>
    </source>
</evidence>
<dbReference type="AlphaFoldDB" id="A0A9W6DEN2"/>
<dbReference type="PANTHER" id="PTHR43479:SF11">
    <property type="entry name" value="ACREF_ENVCD OPERON REPRESSOR-RELATED"/>
    <property type="match status" value="1"/>
</dbReference>
<keyword evidence="5" id="KW-1185">Reference proteome</keyword>
<feature type="domain" description="HTH tetR-type" evidence="3">
    <location>
        <begin position="5"/>
        <end position="65"/>
    </location>
</feature>
<feature type="DNA-binding region" description="H-T-H motif" evidence="2">
    <location>
        <begin position="28"/>
        <end position="47"/>
    </location>
</feature>
<reference evidence="4" key="1">
    <citation type="submission" date="2022-06" db="EMBL/GenBank/DDBJ databases">
        <title>Vallitalea longa sp. nov., an anaerobic bacterium isolated from marine sediment.</title>
        <authorList>
            <person name="Hirano S."/>
            <person name="Terahara T."/>
            <person name="Mori K."/>
            <person name="Hamada M."/>
            <person name="Matsumoto R."/>
            <person name="Kobayashi T."/>
        </authorList>
    </citation>
    <scope>NUCLEOTIDE SEQUENCE</scope>
    <source>
        <strain evidence="4">SH18-1</strain>
    </source>
</reference>
<comment type="caution">
    <text evidence="4">The sequence shown here is derived from an EMBL/GenBank/DDBJ whole genome shotgun (WGS) entry which is preliminary data.</text>
</comment>
<dbReference type="Gene3D" id="1.10.357.10">
    <property type="entry name" value="Tetracycline Repressor, domain 2"/>
    <property type="match status" value="1"/>
</dbReference>
<evidence type="ECO:0000259" key="3">
    <source>
        <dbReference type="PROSITE" id="PS50977"/>
    </source>
</evidence>
<proteinExistence type="predicted"/>